<dbReference type="Gene3D" id="3.40.50.300">
    <property type="entry name" value="P-loop containing nucleotide triphosphate hydrolases"/>
    <property type="match status" value="2"/>
</dbReference>
<comment type="catalytic activity">
    <reaction evidence="8">
        <text>ATP + H2O = ADP + phosphate + H(+)</text>
        <dbReference type="Rhea" id="RHEA:13065"/>
        <dbReference type="ChEBI" id="CHEBI:15377"/>
        <dbReference type="ChEBI" id="CHEBI:15378"/>
        <dbReference type="ChEBI" id="CHEBI:30616"/>
        <dbReference type="ChEBI" id="CHEBI:43474"/>
        <dbReference type="ChEBI" id="CHEBI:456216"/>
        <dbReference type="EC" id="3.6.4.13"/>
    </reaction>
</comment>
<dbReference type="OrthoDB" id="360161at2759"/>
<feature type="domain" description="Helicase ATP-binding" evidence="11">
    <location>
        <begin position="159"/>
        <end position="329"/>
    </location>
</feature>
<proteinExistence type="inferred from homology"/>
<dbReference type="PANTHER" id="PTHR47959">
    <property type="entry name" value="ATP-DEPENDENT RNA HELICASE RHLE-RELATED"/>
    <property type="match status" value="1"/>
</dbReference>
<evidence type="ECO:0000256" key="6">
    <source>
        <dbReference type="ARBA" id="ARBA00022884"/>
    </source>
</evidence>
<dbReference type="InterPro" id="IPR027417">
    <property type="entry name" value="P-loop_NTPase"/>
</dbReference>
<reference evidence="14 15" key="1">
    <citation type="submission" date="2016-05" db="EMBL/GenBank/DDBJ databases">
        <title>Nuclear genome of Blastocystis sp. subtype 1 NandII.</title>
        <authorList>
            <person name="Gentekaki E."/>
            <person name="Curtis B."/>
            <person name="Stairs C."/>
            <person name="Eme L."/>
            <person name="Herman E."/>
            <person name="Klimes V."/>
            <person name="Arias M.C."/>
            <person name="Elias M."/>
            <person name="Hilliou F."/>
            <person name="Klute M."/>
            <person name="Malik S.-B."/>
            <person name="Pightling A."/>
            <person name="Rachubinski R."/>
            <person name="Salas D."/>
            <person name="Schlacht A."/>
            <person name="Suga H."/>
            <person name="Archibald J."/>
            <person name="Ball S.G."/>
            <person name="Clark G."/>
            <person name="Dacks J."/>
            <person name="Van Der Giezen M."/>
            <person name="Tsaousis A."/>
            <person name="Roger A."/>
        </authorList>
    </citation>
    <scope>NUCLEOTIDE SEQUENCE [LARGE SCALE GENOMIC DNA]</scope>
    <source>
        <strain evidence="15">ATCC 50177 / NandII</strain>
    </source>
</reference>
<dbReference type="SUPFAM" id="SSF52540">
    <property type="entry name" value="P-loop containing nucleoside triphosphate hydrolases"/>
    <property type="match status" value="1"/>
</dbReference>
<accession>A0A196SE81</accession>
<feature type="region of interest" description="Disordered" evidence="10">
    <location>
        <begin position="59"/>
        <end position="92"/>
    </location>
</feature>
<keyword evidence="2" id="KW-0547">Nucleotide-binding</keyword>
<dbReference type="CDD" id="cd18787">
    <property type="entry name" value="SF2_C_DEAD"/>
    <property type="match status" value="1"/>
</dbReference>
<evidence type="ECO:0000256" key="4">
    <source>
        <dbReference type="ARBA" id="ARBA00022806"/>
    </source>
</evidence>
<dbReference type="SMART" id="SM00487">
    <property type="entry name" value="DEXDc"/>
    <property type="match status" value="1"/>
</dbReference>
<keyword evidence="5" id="KW-0067">ATP-binding</keyword>
<feature type="domain" description="DEAD-box RNA helicase Q" evidence="13">
    <location>
        <begin position="128"/>
        <end position="156"/>
    </location>
</feature>
<dbReference type="GO" id="GO:0005524">
    <property type="term" value="F:ATP binding"/>
    <property type="evidence" value="ECO:0007669"/>
    <property type="project" value="UniProtKB-KW"/>
</dbReference>
<dbReference type="Proteomes" id="UP000078348">
    <property type="component" value="Unassembled WGS sequence"/>
</dbReference>
<dbReference type="GO" id="GO:0030490">
    <property type="term" value="P:maturation of SSU-rRNA"/>
    <property type="evidence" value="ECO:0007669"/>
    <property type="project" value="InterPro"/>
</dbReference>
<dbReference type="Pfam" id="PF00270">
    <property type="entry name" value="DEAD"/>
    <property type="match status" value="1"/>
</dbReference>
<protein>
    <recommendedName>
        <fullName evidence="1">RNA helicase</fullName>
        <ecNumber evidence="1">3.6.4.13</ecNumber>
    </recommendedName>
</protein>
<evidence type="ECO:0000256" key="3">
    <source>
        <dbReference type="ARBA" id="ARBA00022801"/>
    </source>
</evidence>
<keyword evidence="6" id="KW-0694">RNA-binding</keyword>
<evidence type="ECO:0000313" key="14">
    <source>
        <dbReference type="EMBL" id="OAO14304.1"/>
    </source>
</evidence>
<feature type="region of interest" description="Disordered" evidence="10">
    <location>
        <begin position="532"/>
        <end position="567"/>
    </location>
</feature>
<dbReference type="EMBL" id="LXWW01000264">
    <property type="protein sequence ID" value="OAO14304.1"/>
    <property type="molecule type" value="Genomic_DNA"/>
</dbReference>
<sequence length="567" mass="63357">MSEAAFSLLSLGLSFKGVKKSEKELFKKGKHSKMAPKIQKTTIDIPTSIDVFHYENGEEAKAETKSRKRERQERRASVDNDAAEKGVKSSEVHFKSEDQINEFRNRLHISVMGGDIPNPITSFDQMAFTPEQAELKQTVLRNIEGFEYKEPTPIQMQSIPIVIANRDILGIAPTGSGKTAAYLLPLIQRLGTHQPDRIRSIVLTPTAELAHQVSRHFARLSEGSGLKSLVLSKPTLTGVIDKGVKVDCLVATPLRLISTIASKTIDFAGVEVLVLDEGDKLFEDSFVEQIDAILAACTNPRLQRLLFSATLPSGVEDLARTVLRDPIRVVIGTRNASNTNVEQKLLYCGNEDGKLLALRNILREVVFSWCSHVQGFQPPMLIFVQSKERARQLYTELAYDNVSIDVIHSDLSPAARAAAINKFRIGETWVLIATDLLGRGLDFLGLNTVVNYDFPQSGVEYIHRVGRTGRAGRKGTAITLFTEDDKPMLRSIANLMKLSGCEVPEWMLQLKKIDKRDRKRIEKHAIKREDITTQASFDKKRKKAKKNHKNHKKNNKKDGEEDASLLA</sequence>
<keyword evidence="15" id="KW-1185">Reference proteome</keyword>
<dbReference type="GO" id="GO:0005829">
    <property type="term" value="C:cytosol"/>
    <property type="evidence" value="ECO:0007669"/>
    <property type="project" value="TreeGrafter"/>
</dbReference>
<dbReference type="GO" id="GO:0003723">
    <property type="term" value="F:RNA binding"/>
    <property type="evidence" value="ECO:0007669"/>
    <property type="project" value="UniProtKB-KW"/>
</dbReference>
<dbReference type="AlphaFoldDB" id="A0A196SE81"/>
<dbReference type="GO" id="GO:0003724">
    <property type="term" value="F:RNA helicase activity"/>
    <property type="evidence" value="ECO:0007669"/>
    <property type="project" value="UniProtKB-EC"/>
</dbReference>
<evidence type="ECO:0000256" key="5">
    <source>
        <dbReference type="ARBA" id="ARBA00022840"/>
    </source>
</evidence>
<comment type="caution">
    <text evidence="14">The sequence shown here is derived from an EMBL/GenBank/DDBJ whole genome shotgun (WGS) entry which is preliminary data.</text>
</comment>
<dbReference type="GO" id="GO:0016787">
    <property type="term" value="F:hydrolase activity"/>
    <property type="evidence" value="ECO:0007669"/>
    <property type="project" value="UniProtKB-KW"/>
</dbReference>
<dbReference type="SMART" id="SM00490">
    <property type="entry name" value="HELICc"/>
    <property type="match status" value="1"/>
</dbReference>
<keyword evidence="3" id="KW-0378">Hydrolase</keyword>
<evidence type="ECO:0000259" key="13">
    <source>
        <dbReference type="PROSITE" id="PS51195"/>
    </source>
</evidence>
<dbReference type="PROSITE" id="PS51195">
    <property type="entry name" value="Q_MOTIF"/>
    <property type="match status" value="1"/>
</dbReference>
<dbReference type="InterPro" id="IPR050079">
    <property type="entry name" value="DEAD_box_RNA_helicase"/>
</dbReference>
<dbReference type="CDD" id="cd17957">
    <property type="entry name" value="DEADc_DDX52"/>
    <property type="match status" value="1"/>
</dbReference>
<dbReference type="InterPro" id="IPR001650">
    <property type="entry name" value="Helicase_C-like"/>
</dbReference>
<dbReference type="PANTHER" id="PTHR47959:SF15">
    <property type="entry name" value="RNA HELICASE"/>
    <property type="match status" value="1"/>
</dbReference>
<dbReference type="EC" id="3.6.4.13" evidence="1"/>
<feature type="compositionally biased region" description="Basic residues" evidence="10">
    <location>
        <begin position="539"/>
        <end position="555"/>
    </location>
</feature>
<feature type="short sequence motif" description="Q motif" evidence="9">
    <location>
        <begin position="128"/>
        <end position="156"/>
    </location>
</feature>
<evidence type="ECO:0000259" key="12">
    <source>
        <dbReference type="PROSITE" id="PS51194"/>
    </source>
</evidence>
<evidence type="ECO:0000256" key="1">
    <source>
        <dbReference type="ARBA" id="ARBA00012552"/>
    </source>
</evidence>
<dbReference type="InterPro" id="IPR011545">
    <property type="entry name" value="DEAD/DEAH_box_helicase_dom"/>
</dbReference>
<dbReference type="STRING" id="478820.A0A196SE81"/>
<evidence type="ECO:0000259" key="11">
    <source>
        <dbReference type="PROSITE" id="PS51192"/>
    </source>
</evidence>
<comment type="similarity">
    <text evidence="7">Belongs to the DEAD box helicase family. DDX52/ROK1 subfamily.</text>
</comment>
<gene>
    <name evidence="14" type="ORF">AV274_4008</name>
</gene>
<evidence type="ECO:0000256" key="8">
    <source>
        <dbReference type="ARBA" id="ARBA00047984"/>
    </source>
</evidence>
<evidence type="ECO:0000256" key="10">
    <source>
        <dbReference type="SAM" id="MobiDB-lite"/>
    </source>
</evidence>
<keyword evidence="4 14" id="KW-0347">Helicase</keyword>
<evidence type="ECO:0000256" key="7">
    <source>
        <dbReference type="ARBA" id="ARBA00024355"/>
    </source>
</evidence>
<dbReference type="PROSITE" id="PS51192">
    <property type="entry name" value="HELICASE_ATP_BIND_1"/>
    <property type="match status" value="1"/>
</dbReference>
<evidence type="ECO:0000313" key="15">
    <source>
        <dbReference type="Proteomes" id="UP000078348"/>
    </source>
</evidence>
<dbReference type="InterPro" id="IPR014014">
    <property type="entry name" value="RNA_helicase_DEAD_Q_motif"/>
</dbReference>
<dbReference type="PROSITE" id="PS51194">
    <property type="entry name" value="HELICASE_CTER"/>
    <property type="match status" value="1"/>
</dbReference>
<evidence type="ECO:0000256" key="2">
    <source>
        <dbReference type="ARBA" id="ARBA00022741"/>
    </source>
</evidence>
<dbReference type="InterPro" id="IPR044764">
    <property type="entry name" value="DDX52/Rok1_DEADc"/>
</dbReference>
<dbReference type="Pfam" id="PF00271">
    <property type="entry name" value="Helicase_C"/>
    <property type="match status" value="1"/>
</dbReference>
<dbReference type="InterPro" id="IPR014001">
    <property type="entry name" value="Helicase_ATP-bd"/>
</dbReference>
<organism evidence="14 15">
    <name type="scientific">Blastocystis sp. subtype 1 (strain ATCC 50177 / NandII)</name>
    <dbReference type="NCBI Taxonomy" id="478820"/>
    <lineage>
        <taxon>Eukaryota</taxon>
        <taxon>Sar</taxon>
        <taxon>Stramenopiles</taxon>
        <taxon>Bigyra</taxon>
        <taxon>Opalozoa</taxon>
        <taxon>Opalinata</taxon>
        <taxon>Blastocystidae</taxon>
        <taxon>Blastocystis</taxon>
    </lineage>
</organism>
<name>A0A196SE81_BLAHN</name>
<evidence type="ECO:0000256" key="9">
    <source>
        <dbReference type="PROSITE-ProRule" id="PRU00552"/>
    </source>
</evidence>
<feature type="domain" description="Helicase C-terminal" evidence="12">
    <location>
        <begin position="340"/>
        <end position="511"/>
    </location>
</feature>